<name>A0A1R0X373_9BACL</name>
<proteinExistence type="predicted"/>
<dbReference type="EMBL" id="MKQP01000036">
    <property type="protein sequence ID" value="OMD27443.1"/>
    <property type="molecule type" value="Genomic_DNA"/>
</dbReference>
<protein>
    <submittedName>
        <fullName evidence="1">Uncharacterized protein</fullName>
    </submittedName>
</protein>
<comment type="caution">
    <text evidence="1">The sequence shown here is derived from an EMBL/GenBank/DDBJ whole genome shotgun (WGS) entry which is preliminary data.</text>
</comment>
<gene>
    <name evidence="1" type="ORF">BJP51_24930</name>
</gene>
<accession>A0A1R0X373</accession>
<dbReference type="RefSeq" id="WP_063829789.1">
    <property type="nucleotide sequence ID" value="NZ_MKQP01000036.1"/>
</dbReference>
<evidence type="ECO:0000313" key="2">
    <source>
        <dbReference type="Proteomes" id="UP000187465"/>
    </source>
</evidence>
<reference evidence="1 2" key="1">
    <citation type="submission" date="2016-10" db="EMBL/GenBank/DDBJ databases">
        <title>Paenibacillus species isolates.</title>
        <authorList>
            <person name="Beno S.M."/>
        </authorList>
    </citation>
    <scope>NUCLEOTIDE SEQUENCE [LARGE SCALE GENOMIC DNA]</scope>
    <source>
        <strain evidence="1 2">FSL H7-0604</strain>
    </source>
</reference>
<dbReference type="Proteomes" id="UP000187465">
    <property type="component" value="Unassembled WGS sequence"/>
</dbReference>
<dbReference type="AlphaFoldDB" id="A0A1R0X373"/>
<evidence type="ECO:0000313" key="1">
    <source>
        <dbReference type="EMBL" id="OMD27443.1"/>
    </source>
</evidence>
<sequence length="149" mass="16498">MKFRKKPVLVDAVQYTPGLEDGYACYVIDGGLRDSRFVGYHDKRTPIPPAFRKVPAIKTLEGFHEISADDWIITGVAGERYPCKAEVFAQTYEAVDGPPHEEEAHERIREAYESSAGLADDPFDSYAGFINGVDYVLEALGIKIEGVNA</sequence>
<organism evidence="1 2">
    <name type="scientific">Paenibacillus odorifer</name>
    <dbReference type="NCBI Taxonomy" id="189426"/>
    <lineage>
        <taxon>Bacteria</taxon>
        <taxon>Bacillati</taxon>
        <taxon>Bacillota</taxon>
        <taxon>Bacilli</taxon>
        <taxon>Bacillales</taxon>
        <taxon>Paenibacillaceae</taxon>
        <taxon>Paenibacillus</taxon>
    </lineage>
</organism>